<feature type="chain" id="PRO_5014267825" evidence="2">
    <location>
        <begin position="30"/>
        <end position="185"/>
    </location>
</feature>
<evidence type="ECO:0000313" key="4">
    <source>
        <dbReference type="EMBL" id="ORB09888.1"/>
    </source>
</evidence>
<dbReference type="RefSeq" id="WP_069421452.1">
    <property type="nucleotide sequence ID" value="NZ_CBCRZH010000029.1"/>
</dbReference>
<feature type="compositionally biased region" description="Low complexity" evidence="1">
    <location>
        <begin position="137"/>
        <end position="151"/>
    </location>
</feature>
<dbReference type="Proteomes" id="UP000192739">
    <property type="component" value="Unassembled WGS sequence"/>
</dbReference>
<evidence type="ECO:0000256" key="2">
    <source>
        <dbReference type="SAM" id="SignalP"/>
    </source>
</evidence>
<protein>
    <submittedName>
        <fullName evidence="4">Hemophore</fullName>
    </submittedName>
</protein>
<dbReference type="GO" id="GO:0020037">
    <property type="term" value="F:heme binding"/>
    <property type="evidence" value="ECO:0007669"/>
    <property type="project" value="InterPro"/>
</dbReference>
<dbReference type="STRING" id="28445.BHQ20_22885"/>
<sequence>MKPSTVTMRRGLFAVVAAAAVPAGSALFAAPAATGAPDPCQASEVARTVGSVAKKTGDYLDEHPDANQVMTSALQQQAGPQSLGPVKSYFEANPKVAGDLQGIAQPLTVLSVQCKLPITLPQALSLAQAAQGAGGLPNLPQGAPGTSPLGGTAAGGTAAGGTPATAPAAGQPTGPLPGPARTNPR</sequence>
<keyword evidence="2" id="KW-0732">Signal</keyword>
<evidence type="ECO:0000256" key="1">
    <source>
        <dbReference type="SAM" id="MobiDB-lite"/>
    </source>
</evidence>
<feature type="signal peptide" evidence="2">
    <location>
        <begin position="1"/>
        <end position="29"/>
    </location>
</feature>
<dbReference type="Gene3D" id="1.20.20.20">
    <property type="entry name" value="Haemophore, haem-binding domain"/>
    <property type="match status" value="1"/>
</dbReference>
<keyword evidence="5" id="KW-1185">Reference proteome</keyword>
<dbReference type="AlphaFoldDB" id="A0A1E3S9K7"/>
<comment type="caution">
    <text evidence="4">The sequence shown here is derived from an EMBL/GenBank/DDBJ whole genome shotgun (WGS) entry which is preliminary data.</text>
</comment>
<feature type="region of interest" description="Disordered" evidence="1">
    <location>
        <begin position="137"/>
        <end position="185"/>
    </location>
</feature>
<dbReference type="InterPro" id="IPR030937">
    <property type="entry name" value="Hemophore_Rv0203"/>
</dbReference>
<evidence type="ECO:0000259" key="3">
    <source>
        <dbReference type="Pfam" id="PF16525"/>
    </source>
</evidence>
<dbReference type="EMBL" id="MVHT01000006">
    <property type="protein sequence ID" value="ORB09888.1"/>
    <property type="molecule type" value="Genomic_DNA"/>
</dbReference>
<reference evidence="4 5" key="1">
    <citation type="submission" date="2017-02" db="EMBL/GenBank/DDBJ databases">
        <title>The new phylogeny of genus Mycobacterium.</title>
        <authorList>
            <person name="Tortoli E."/>
            <person name="Trovato A."/>
            <person name="Cirillo D.M."/>
        </authorList>
    </citation>
    <scope>NUCLEOTIDE SEQUENCE [LARGE SCALE GENOMIC DNA]</scope>
    <source>
        <strain evidence="4 5">DSM 44049</strain>
    </source>
</reference>
<dbReference type="InterPro" id="IPR032407">
    <property type="entry name" value="MHB"/>
</dbReference>
<dbReference type="OrthoDB" id="4753125at2"/>
<dbReference type="InterPro" id="IPR038378">
    <property type="entry name" value="MHB_sf"/>
</dbReference>
<dbReference type="NCBIfam" id="TIGR04529">
    <property type="entry name" value="MTB_hemophore"/>
    <property type="match status" value="1"/>
</dbReference>
<dbReference type="GO" id="GO:0015886">
    <property type="term" value="P:heme transport"/>
    <property type="evidence" value="ECO:0007669"/>
    <property type="project" value="InterPro"/>
</dbReference>
<feature type="compositionally biased region" description="Low complexity" evidence="1">
    <location>
        <begin position="160"/>
        <end position="173"/>
    </location>
</feature>
<feature type="domain" description="Haemophore haem-binding" evidence="3">
    <location>
        <begin position="38"/>
        <end position="115"/>
    </location>
</feature>
<evidence type="ECO:0000313" key="5">
    <source>
        <dbReference type="Proteomes" id="UP000192739"/>
    </source>
</evidence>
<proteinExistence type="predicted"/>
<gene>
    <name evidence="4" type="ORF">BST27_03545</name>
</gene>
<dbReference type="NCBIfam" id="TIGR04530">
    <property type="entry name" value="hemophoreRv0203"/>
    <property type="match status" value="1"/>
</dbReference>
<name>A0A1E3S9K7_MYCIE</name>
<organism evidence="4 5">
    <name type="scientific">Mycobacterium intermedium</name>
    <dbReference type="NCBI Taxonomy" id="28445"/>
    <lineage>
        <taxon>Bacteria</taxon>
        <taxon>Bacillati</taxon>
        <taxon>Actinomycetota</taxon>
        <taxon>Actinomycetes</taxon>
        <taxon>Mycobacteriales</taxon>
        <taxon>Mycobacteriaceae</taxon>
        <taxon>Mycobacterium</taxon>
        <taxon>Mycobacterium simiae complex</taxon>
    </lineage>
</organism>
<dbReference type="Pfam" id="PF16525">
    <property type="entry name" value="MHB"/>
    <property type="match status" value="1"/>
</dbReference>
<accession>A0A1E3S9K7</accession>